<feature type="compositionally biased region" description="Polar residues" evidence="1">
    <location>
        <begin position="9"/>
        <end position="20"/>
    </location>
</feature>
<evidence type="ECO:0000256" key="1">
    <source>
        <dbReference type="SAM" id="MobiDB-lite"/>
    </source>
</evidence>
<gene>
    <name evidence="2" type="ORF">CIRG_07184</name>
</gene>
<dbReference type="AlphaFoldDB" id="A0A0J6YKR0"/>
<reference evidence="3" key="1">
    <citation type="journal article" date="2010" name="Genome Res.">
        <title>Population genomic sequencing of Coccidioides fungi reveals recent hybridization and transposon control.</title>
        <authorList>
            <person name="Neafsey D.E."/>
            <person name="Barker B.M."/>
            <person name="Sharpton T.J."/>
            <person name="Stajich J.E."/>
            <person name="Park D.J."/>
            <person name="Whiston E."/>
            <person name="Hung C.-Y."/>
            <person name="McMahan C."/>
            <person name="White J."/>
            <person name="Sykes S."/>
            <person name="Heiman D."/>
            <person name="Young S."/>
            <person name="Zeng Q."/>
            <person name="Abouelleil A."/>
            <person name="Aftuck L."/>
            <person name="Bessette D."/>
            <person name="Brown A."/>
            <person name="FitzGerald M."/>
            <person name="Lui A."/>
            <person name="Macdonald J.P."/>
            <person name="Priest M."/>
            <person name="Orbach M.J."/>
            <person name="Galgiani J.N."/>
            <person name="Kirkland T.N."/>
            <person name="Cole G.T."/>
            <person name="Birren B.W."/>
            <person name="Henn M.R."/>
            <person name="Taylor J.W."/>
            <person name="Rounsley S.D."/>
        </authorList>
    </citation>
    <scope>NUCLEOTIDE SEQUENCE [LARGE SCALE GENOMIC DNA]</scope>
    <source>
        <strain evidence="3">RMSCC 2394</strain>
    </source>
</reference>
<evidence type="ECO:0000313" key="2">
    <source>
        <dbReference type="EMBL" id="KMP07503.1"/>
    </source>
</evidence>
<name>A0A0J6YKR0_COCIT</name>
<feature type="region of interest" description="Disordered" evidence="1">
    <location>
        <begin position="1"/>
        <end position="20"/>
    </location>
</feature>
<organism evidence="2 3">
    <name type="scientific">Coccidioides immitis RMSCC 2394</name>
    <dbReference type="NCBI Taxonomy" id="404692"/>
    <lineage>
        <taxon>Eukaryota</taxon>
        <taxon>Fungi</taxon>
        <taxon>Dikarya</taxon>
        <taxon>Ascomycota</taxon>
        <taxon>Pezizomycotina</taxon>
        <taxon>Eurotiomycetes</taxon>
        <taxon>Eurotiomycetidae</taxon>
        <taxon>Onygenales</taxon>
        <taxon>Onygenaceae</taxon>
        <taxon>Coccidioides</taxon>
    </lineage>
</organism>
<dbReference type="EMBL" id="DS028097">
    <property type="protein sequence ID" value="KMP07503.1"/>
    <property type="molecule type" value="Genomic_DNA"/>
</dbReference>
<sequence>MALIGRDPNTGQPPSSFPASSSVNRTIMVVPGASGGLLSDLTTLSVPLLAHCFCSSYRMTSPHQVPPRLNMDCPEYMWGPPWTLYSAQDGVYHSAENTLLLLSSLSMQPLRVLCLGIVKYFQFRYEVQHIGMHRAVPSKTPQD</sequence>
<proteinExistence type="predicted"/>
<dbReference type="Proteomes" id="UP000054565">
    <property type="component" value="Unassembled WGS sequence"/>
</dbReference>
<evidence type="ECO:0000313" key="3">
    <source>
        <dbReference type="Proteomes" id="UP000054565"/>
    </source>
</evidence>
<accession>A0A0J6YKR0</accession>
<protein>
    <submittedName>
        <fullName evidence="2">Uncharacterized protein</fullName>
    </submittedName>
</protein>